<organism evidence="1 2">
    <name type="scientific">Panagrolaimus sp. ES5</name>
    <dbReference type="NCBI Taxonomy" id="591445"/>
    <lineage>
        <taxon>Eukaryota</taxon>
        <taxon>Metazoa</taxon>
        <taxon>Ecdysozoa</taxon>
        <taxon>Nematoda</taxon>
        <taxon>Chromadorea</taxon>
        <taxon>Rhabditida</taxon>
        <taxon>Tylenchina</taxon>
        <taxon>Panagrolaimomorpha</taxon>
        <taxon>Panagrolaimoidea</taxon>
        <taxon>Panagrolaimidae</taxon>
        <taxon>Panagrolaimus</taxon>
    </lineage>
</organism>
<dbReference type="WBParaSite" id="ES5_v2.g26608.t1">
    <property type="protein sequence ID" value="ES5_v2.g26608.t1"/>
    <property type="gene ID" value="ES5_v2.g26608"/>
</dbReference>
<accession>A0AC34GAL6</accession>
<protein>
    <submittedName>
        <fullName evidence="2">Uncharacterized protein</fullName>
    </submittedName>
</protein>
<proteinExistence type="predicted"/>
<reference evidence="2" key="1">
    <citation type="submission" date="2022-11" db="UniProtKB">
        <authorList>
            <consortium name="WormBaseParasite"/>
        </authorList>
    </citation>
    <scope>IDENTIFICATION</scope>
</reference>
<evidence type="ECO:0000313" key="2">
    <source>
        <dbReference type="WBParaSite" id="ES5_v2.g26608.t1"/>
    </source>
</evidence>
<name>A0AC34GAL6_9BILA</name>
<dbReference type="Proteomes" id="UP000887579">
    <property type="component" value="Unplaced"/>
</dbReference>
<sequence>MSSASIDSINQLRQEKAKLEQAILFENLTHESLKASHRRWVQEKKEHCHALAATLCKRDRDAGRNLQYNGLAGYIPSASLDLNISQLQQEYSQALVALKRVGDDLRHFPKQYQRTVDAITFYASLHNIVWQEVQYEKIVGHGHQNVPVMNFHDPNGYGGVESRRYINFDNSELSNVYNGYEEPEPPLVYPNLPETNVFKPFRAAKKNDRQYNVS</sequence>
<evidence type="ECO:0000313" key="1">
    <source>
        <dbReference type="Proteomes" id="UP000887579"/>
    </source>
</evidence>